<evidence type="ECO:0000313" key="3">
    <source>
        <dbReference type="Proteomes" id="UP000001784"/>
    </source>
</evidence>
<feature type="transmembrane region" description="Helical" evidence="1">
    <location>
        <begin position="247"/>
        <end position="270"/>
    </location>
</feature>
<dbReference type="RefSeq" id="WP_011698441.1">
    <property type="nucleotide sequence ID" value="NC_008554.1"/>
</dbReference>
<protein>
    <submittedName>
        <fullName evidence="2">Uncharacterized protein</fullName>
    </submittedName>
</protein>
<dbReference type="EMBL" id="CP000478">
    <property type="protein sequence ID" value="ABK17271.1"/>
    <property type="molecule type" value="Genomic_DNA"/>
</dbReference>
<dbReference type="KEGG" id="sfu:Sfum_1584"/>
<reference evidence="2 3" key="1">
    <citation type="submission" date="2006-10" db="EMBL/GenBank/DDBJ databases">
        <title>Complete sequence of Syntrophobacter fumaroxidans MPOB.</title>
        <authorList>
            <consortium name="US DOE Joint Genome Institute"/>
            <person name="Copeland A."/>
            <person name="Lucas S."/>
            <person name="Lapidus A."/>
            <person name="Barry K."/>
            <person name="Detter J.C."/>
            <person name="Glavina del Rio T."/>
            <person name="Hammon N."/>
            <person name="Israni S."/>
            <person name="Pitluck S."/>
            <person name="Goltsman E.G."/>
            <person name="Martinez M."/>
            <person name="Schmutz J."/>
            <person name="Larimer F."/>
            <person name="Land M."/>
            <person name="Hauser L."/>
            <person name="Kyrpides N."/>
            <person name="Kim E."/>
            <person name="Boone D.R."/>
            <person name="Brockman F."/>
            <person name="Culley D."/>
            <person name="Ferry J."/>
            <person name="Gunsalus R."/>
            <person name="McInerney M.J."/>
            <person name="Morrison M."/>
            <person name="Plugge C."/>
            <person name="Rohlin L."/>
            <person name="Scholten J."/>
            <person name="Sieber J."/>
            <person name="Stams A.J.M."/>
            <person name="Worm P."/>
            <person name="Henstra A.M."/>
            <person name="Richardson P."/>
        </authorList>
    </citation>
    <scope>NUCLEOTIDE SEQUENCE [LARGE SCALE GENOMIC DNA]</scope>
    <source>
        <strain evidence="3">DSM 10017 / MPOB</strain>
    </source>
</reference>
<proteinExistence type="predicted"/>
<dbReference type="eggNOG" id="ENOG502Z88D">
    <property type="taxonomic scope" value="Bacteria"/>
</dbReference>
<keyword evidence="3" id="KW-1185">Reference proteome</keyword>
<feature type="transmembrane region" description="Helical" evidence="1">
    <location>
        <begin position="108"/>
        <end position="129"/>
    </location>
</feature>
<dbReference type="Proteomes" id="UP000001784">
    <property type="component" value="Chromosome"/>
</dbReference>
<name>A0LIL9_SYNFM</name>
<dbReference type="HOGENOM" id="CLU_076606_0_0_7"/>
<keyword evidence="1" id="KW-0472">Membrane</keyword>
<accession>A0LIL9</accession>
<feature type="transmembrane region" description="Helical" evidence="1">
    <location>
        <begin position="207"/>
        <end position="227"/>
    </location>
</feature>
<feature type="transmembrane region" description="Helical" evidence="1">
    <location>
        <begin position="38"/>
        <end position="59"/>
    </location>
</feature>
<sequence length="309" mass="35511" precursor="true">MAVVTKKLVSGMVMLCASAVFVLATCQMLRNVEPFHTWYYSFAWWSVILFFQSVLYRRWGRAILFDNPLDFVRLLPVSVTVWLIFEAFNFRLQNWHYENLPSMTTVRLLGYTIAYATVLPGLFTARDLLERCGLWKNLRCRPLRAPQKLYRTLTALGLACGILPLLWPRYFFPLVWGAFIFLLEPRNHRTGAGSLLRDWENGSPRHFFLLLASGLLCGLLWELWNYWAGSRWVYTVPFVGGLKVFEMPLLGFLGFPPFAVECYAMYCFTVATWAKLGPARKVGLAFGVAAFDLLVFYGIDRLTVLSFSG</sequence>
<keyword evidence="1" id="KW-0812">Transmembrane</keyword>
<feature type="transmembrane region" description="Helical" evidence="1">
    <location>
        <begin position="282"/>
        <end position="299"/>
    </location>
</feature>
<evidence type="ECO:0000256" key="1">
    <source>
        <dbReference type="SAM" id="Phobius"/>
    </source>
</evidence>
<keyword evidence="1" id="KW-1133">Transmembrane helix</keyword>
<dbReference type="OrthoDB" id="9769532at2"/>
<dbReference type="AlphaFoldDB" id="A0LIL9"/>
<dbReference type="InParanoid" id="A0LIL9"/>
<feature type="transmembrane region" description="Helical" evidence="1">
    <location>
        <begin position="149"/>
        <end position="164"/>
    </location>
</feature>
<evidence type="ECO:0000313" key="2">
    <source>
        <dbReference type="EMBL" id="ABK17271.1"/>
    </source>
</evidence>
<dbReference type="STRING" id="335543.Sfum_1584"/>
<organism evidence="2 3">
    <name type="scientific">Syntrophobacter fumaroxidans (strain DSM 10017 / MPOB)</name>
    <dbReference type="NCBI Taxonomy" id="335543"/>
    <lineage>
        <taxon>Bacteria</taxon>
        <taxon>Pseudomonadati</taxon>
        <taxon>Thermodesulfobacteriota</taxon>
        <taxon>Syntrophobacteria</taxon>
        <taxon>Syntrophobacterales</taxon>
        <taxon>Syntrophobacteraceae</taxon>
        <taxon>Syntrophobacter</taxon>
    </lineage>
</organism>
<gene>
    <name evidence="2" type="ordered locus">Sfum_1584</name>
</gene>
<feature type="transmembrane region" description="Helical" evidence="1">
    <location>
        <begin position="71"/>
        <end position="88"/>
    </location>
</feature>